<protein>
    <submittedName>
        <fullName evidence="1">Craniofacial development 2-like</fullName>
    </submittedName>
</protein>
<name>A0A3M7REE6_BRAPC</name>
<dbReference type="EMBL" id="REGN01003587">
    <property type="protein sequence ID" value="RNA21841.1"/>
    <property type="molecule type" value="Genomic_DNA"/>
</dbReference>
<keyword evidence="2" id="KW-1185">Reference proteome</keyword>
<proteinExistence type="predicted"/>
<comment type="caution">
    <text evidence="1">The sequence shown here is derived from an EMBL/GenBank/DDBJ whole genome shotgun (WGS) entry which is preliminary data.</text>
</comment>
<dbReference type="SUPFAM" id="SSF56219">
    <property type="entry name" value="DNase I-like"/>
    <property type="match status" value="1"/>
</dbReference>
<organism evidence="1 2">
    <name type="scientific">Brachionus plicatilis</name>
    <name type="common">Marine rotifer</name>
    <name type="synonym">Brachionus muelleri</name>
    <dbReference type="NCBI Taxonomy" id="10195"/>
    <lineage>
        <taxon>Eukaryota</taxon>
        <taxon>Metazoa</taxon>
        <taxon>Spiralia</taxon>
        <taxon>Gnathifera</taxon>
        <taxon>Rotifera</taxon>
        <taxon>Eurotatoria</taxon>
        <taxon>Monogononta</taxon>
        <taxon>Pseudotrocha</taxon>
        <taxon>Ploima</taxon>
        <taxon>Brachionidae</taxon>
        <taxon>Brachionus</taxon>
    </lineage>
</organism>
<accession>A0A3M7REE6</accession>
<gene>
    <name evidence="1" type="ORF">BpHYR1_026586</name>
</gene>
<sequence>GFYSRVEESEETNGGVAVAVRRHHKRALTAWGAVNERIIWVKFSSRNVTKMIVSCYAPTEEQKESFYGQLQAIMQKIPKRDMVFLMNDFNVGTDYE</sequence>
<evidence type="ECO:0000313" key="2">
    <source>
        <dbReference type="Proteomes" id="UP000276133"/>
    </source>
</evidence>
<feature type="non-terminal residue" evidence="1">
    <location>
        <position position="1"/>
    </location>
</feature>
<dbReference type="AlphaFoldDB" id="A0A3M7REE6"/>
<dbReference type="Gene3D" id="3.60.10.10">
    <property type="entry name" value="Endonuclease/exonuclease/phosphatase"/>
    <property type="match status" value="1"/>
</dbReference>
<dbReference type="InterPro" id="IPR036691">
    <property type="entry name" value="Endo/exonu/phosph_ase_sf"/>
</dbReference>
<dbReference type="Proteomes" id="UP000276133">
    <property type="component" value="Unassembled WGS sequence"/>
</dbReference>
<reference evidence="1 2" key="1">
    <citation type="journal article" date="2018" name="Sci. Rep.">
        <title>Genomic signatures of local adaptation to the degree of environmental predictability in rotifers.</title>
        <authorList>
            <person name="Franch-Gras L."/>
            <person name="Hahn C."/>
            <person name="Garcia-Roger E.M."/>
            <person name="Carmona M.J."/>
            <person name="Serra M."/>
            <person name="Gomez A."/>
        </authorList>
    </citation>
    <scope>NUCLEOTIDE SEQUENCE [LARGE SCALE GENOMIC DNA]</scope>
    <source>
        <strain evidence="1">HYR1</strain>
    </source>
</reference>
<dbReference type="OrthoDB" id="8055218at2759"/>
<evidence type="ECO:0000313" key="1">
    <source>
        <dbReference type="EMBL" id="RNA21841.1"/>
    </source>
</evidence>